<feature type="domain" description="NYN" evidence="2">
    <location>
        <begin position="33"/>
        <end position="164"/>
    </location>
</feature>
<feature type="region of interest" description="Disordered" evidence="1">
    <location>
        <begin position="218"/>
        <end position="288"/>
    </location>
</feature>
<proteinExistence type="predicted"/>
<feature type="compositionally biased region" description="Polar residues" evidence="1">
    <location>
        <begin position="409"/>
        <end position="422"/>
    </location>
</feature>
<evidence type="ECO:0000313" key="3">
    <source>
        <dbReference type="EMBL" id="MFC5747349.1"/>
    </source>
</evidence>
<feature type="compositionally biased region" description="Polar residues" evidence="1">
    <location>
        <begin position="316"/>
        <end position="326"/>
    </location>
</feature>
<organism evidence="3 4">
    <name type="scientific">Actinomadura rugatobispora</name>
    <dbReference type="NCBI Taxonomy" id="1994"/>
    <lineage>
        <taxon>Bacteria</taxon>
        <taxon>Bacillati</taxon>
        <taxon>Actinomycetota</taxon>
        <taxon>Actinomycetes</taxon>
        <taxon>Streptosporangiales</taxon>
        <taxon>Thermomonosporaceae</taxon>
        <taxon>Actinomadura</taxon>
    </lineage>
</organism>
<comment type="caution">
    <text evidence="3">The sequence shown here is derived from an EMBL/GenBank/DDBJ whole genome shotgun (WGS) entry which is preliminary data.</text>
</comment>
<sequence>MDRCALFVDAGYLLADGAMAVHGTRHRETVSWDFGGLLQLLGNLARERTGLPLLRCYWYEATVEGRRAPEHEALADLPGLKLRLGRVRPGRREGVDTEIHRDLMTLARNGALADAVVVSGDEDLAQVVVDAQDFGVRVTVVHVTMDGGWTIARSLRQECDDLIEVGSGHLRPYVSLLAGLEGVRDTGAVRESPAIEAPSVGGTGIGAIGAIGAGTPADIPSPLSNGHGTGGHIGPLHTADAHNGAPPSTPLTGPAQPVGQSAPDPSPQPPPGLGYVSDTGSTYGLGSSGYDTPSNLGFGSSTTGGFTPGTGYSNLGNGSVNGSTPGMGTGAYPVPGNGNGNGSGPSASSAPQTPPAPPAPPPPSIPPSPLHAAPTPSPSTTGPGITGPSVLGPSTTGPVTSAPPPQPSTGPQYLPPTSSVPPAQQHGPYTGPQQITPVPAVQQSAPTLADAVKAAHQEGQDFGESVARDAPALWLEAVLARKPRMPSDLEARLLQGSALPIDFLLHDEVRHALRRGFWDALERSRR</sequence>
<feature type="region of interest" description="Disordered" evidence="1">
    <location>
        <begin position="316"/>
        <end position="464"/>
    </location>
</feature>
<evidence type="ECO:0000313" key="4">
    <source>
        <dbReference type="Proteomes" id="UP001596074"/>
    </source>
</evidence>
<dbReference type="EMBL" id="JBHSON010000021">
    <property type="protein sequence ID" value="MFC5747349.1"/>
    <property type="molecule type" value="Genomic_DNA"/>
</dbReference>
<protein>
    <submittedName>
        <fullName evidence="3">NYN domain-containing protein</fullName>
    </submittedName>
</protein>
<accession>A0ABW0ZVK8</accession>
<dbReference type="Pfam" id="PF01936">
    <property type="entry name" value="NYN"/>
    <property type="match status" value="1"/>
</dbReference>
<reference evidence="4" key="1">
    <citation type="journal article" date="2019" name="Int. J. Syst. Evol. Microbiol.">
        <title>The Global Catalogue of Microorganisms (GCM) 10K type strain sequencing project: providing services to taxonomists for standard genome sequencing and annotation.</title>
        <authorList>
            <consortium name="The Broad Institute Genomics Platform"/>
            <consortium name="The Broad Institute Genome Sequencing Center for Infectious Disease"/>
            <person name="Wu L."/>
            <person name="Ma J."/>
        </authorList>
    </citation>
    <scope>NUCLEOTIDE SEQUENCE [LARGE SCALE GENOMIC DNA]</scope>
    <source>
        <strain evidence="4">KCTC 42087</strain>
    </source>
</reference>
<evidence type="ECO:0000256" key="1">
    <source>
        <dbReference type="SAM" id="MobiDB-lite"/>
    </source>
</evidence>
<dbReference type="InterPro" id="IPR021139">
    <property type="entry name" value="NYN"/>
</dbReference>
<keyword evidence="4" id="KW-1185">Reference proteome</keyword>
<gene>
    <name evidence="3" type="ORF">ACFPZN_17105</name>
</gene>
<dbReference type="Gene3D" id="3.40.50.1010">
    <property type="entry name" value="5'-nuclease"/>
    <property type="match status" value="1"/>
</dbReference>
<name>A0ABW0ZVK8_9ACTN</name>
<evidence type="ECO:0000259" key="2">
    <source>
        <dbReference type="Pfam" id="PF01936"/>
    </source>
</evidence>
<dbReference type="RefSeq" id="WP_378282968.1">
    <property type="nucleotide sequence ID" value="NZ_JBHSON010000021.1"/>
</dbReference>
<feature type="compositionally biased region" description="Polar residues" evidence="1">
    <location>
        <begin position="431"/>
        <end position="446"/>
    </location>
</feature>
<feature type="compositionally biased region" description="Pro residues" evidence="1">
    <location>
        <begin position="352"/>
        <end position="369"/>
    </location>
</feature>
<dbReference type="Proteomes" id="UP001596074">
    <property type="component" value="Unassembled WGS sequence"/>
</dbReference>
<feature type="compositionally biased region" description="Low complexity" evidence="1">
    <location>
        <begin position="370"/>
        <end position="389"/>
    </location>
</feature>
<feature type="compositionally biased region" description="Low complexity" evidence="1">
    <location>
        <begin position="277"/>
        <end position="288"/>
    </location>
</feature>